<feature type="domain" description="Helicase ATP-binding" evidence="3">
    <location>
        <begin position="34"/>
        <end position="217"/>
    </location>
</feature>
<keyword evidence="2" id="KW-0812">Transmembrane</keyword>
<organism evidence="4 5">
    <name type="scientific">Auraticoccus cholistanensis</name>
    <dbReference type="NCBI Taxonomy" id="2656650"/>
    <lineage>
        <taxon>Bacteria</taxon>
        <taxon>Bacillati</taxon>
        <taxon>Actinomycetota</taxon>
        <taxon>Actinomycetes</taxon>
        <taxon>Propionibacteriales</taxon>
        <taxon>Propionibacteriaceae</taxon>
        <taxon>Auraticoccus</taxon>
    </lineage>
</organism>
<keyword evidence="4" id="KW-0347">Helicase</keyword>
<keyword evidence="4" id="KW-0067">ATP-binding</keyword>
<dbReference type="Proteomes" id="UP000435304">
    <property type="component" value="Unassembled WGS sequence"/>
</dbReference>
<dbReference type="SMART" id="SM00487">
    <property type="entry name" value="DEXDc"/>
    <property type="match status" value="1"/>
</dbReference>
<accession>A0A6A9UT31</accession>
<evidence type="ECO:0000259" key="3">
    <source>
        <dbReference type="PROSITE" id="PS51192"/>
    </source>
</evidence>
<dbReference type="AlphaFoldDB" id="A0A6A9UT31"/>
<keyword evidence="4" id="KW-0547">Nucleotide-binding</keyword>
<dbReference type="Pfam" id="PF04851">
    <property type="entry name" value="ResIII"/>
    <property type="match status" value="1"/>
</dbReference>
<feature type="transmembrane region" description="Helical" evidence="2">
    <location>
        <begin position="719"/>
        <end position="737"/>
    </location>
</feature>
<evidence type="ECO:0000256" key="2">
    <source>
        <dbReference type="SAM" id="Phobius"/>
    </source>
</evidence>
<dbReference type="InterPro" id="IPR006935">
    <property type="entry name" value="Helicase/UvrB_N"/>
</dbReference>
<evidence type="ECO:0000313" key="5">
    <source>
        <dbReference type="Proteomes" id="UP000435304"/>
    </source>
</evidence>
<dbReference type="PANTHER" id="PTHR47396:SF1">
    <property type="entry name" value="ATP-DEPENDENT HELICASE IRC3-RELATED"/>
    <property type="match status" value="1"/>
</dbReference>
<evidence type="ECO:0000256" key="1">
    <source>
        <dbReference type="SAM" id="MobiDB-lite"/>
    </source>
</evidence>
<proteinExistence type="predicted"/>
<dbReference type="PROSITE" id="PS51192">
    <property type="entry name" value="HELICASE_ATP_BIND_1"/>
    <property type="match status" value="1"/>
</dbReference>
<dbReference type="GO" id="GO:0005829">
    <property type="term" value="C:cytosol"/>
    <property type="evidence" value="ECO:0007669"/>
    <property type="project" value="TreeGrafter"/>
</dbReference>
<dbReference type="EMBL" id="WPCU01000005">
    <property type="protein sequence ID" value="MVA76086.1"/>
    <property type="molecule type" value="Genomic_DNA"/>
</dbReference>
<keyword evidence="2" id="KW-0472">Membrane</keyword>
<dbReference type="InterPro" id="IPR027417">
    <property type="entry name" value="P-loop_NTPase"/>
</dbReference>
<name>A0A6A9UT31_9ACTN</name>
<comment type="caution">
    <text evidence="4">The sequence shown here is derived from an EMBL/GenBank/DDBJ whole genome shotgun (WGS) entry which is preliminary data.</text>
</comment>
<keyword evidence="5" id="KW-1185">Reference proteome</keyword>
<evidence type="ECO:0000313" key="4">
    <source>
        <dbReference type="EMBL" id="MVA76086.1"/>
    </source>
</evidence>
<dbReference type="InterPro" id="IPR050742">
    <property type="entry name" value="Helicase_Restrict-Modif_Enz"/>
</dbReference>
<dbReference type="GO" id="GO:0003677">
    <property type="term" value="F:DNA binding"/>
    <property type="evidence" value="ECO:0007669"/>
    <property type="project" value="InterPro"/>
</dbReference>
<dbReference type="GO" id="GO:0016787">
    <property type="term" value="F:hydrolase activity"/>
    <property type="evidence" value="ECO:0007669"/>
    <property type="project" value="InterPro"/>
</dbReference>
<dbReference type="GO" id="GO:0005524">
    <property type="term" value="F:ATP binding"/>
    <property type="evidence" value="ECO:0007669"/>
    <property type="project" value="InterPro"/>
</dbReference>
<dbReference type="RefSeq" id="WP_156609529.1">
    <property type="nucleotide sequence ID" value="NZ_WPCU01000005.1"/>
</dbReference>
<feature type="region of interest" description="Disordered" evidence="1">
    <location>
        <begin position="1"/>
        <end position="26"/>
    </location>
</feature>
<dbReference type="GO" id="GO:0004386">
    <property type="term" value="F:helicase activity"/>
    <property type="evidence" value="ECO:0007669"/>
    <property type="project" value="UniProtKB-KW"/>
</dbReference>
<keyword evidence="2" id="KW-1133">Transmembrane helix</keyword>
<protein>
    <submittedName>
        <fullName evidence="4">DEAD/DEAH box helicase</fullName>
    </submittedName>
</protein>
<dbReference type="PANTHER" id="PTHR47396">
    <property type="entry name" value="TYPE I RESTRICTION ENZYME ECOKI R PROTEIN"/>
    <property type="match status" value="1"/>
</dbReference>
<keyword evidence="4" id="KW-0378">Hydrolase</keyword>
<dbReference type="CDD" id="cd18785">
    <property type="entry name" value="SF2_C"/>
    <property type="match status" value="1"/>
</dbReference>
<dbReference type="SUPFAM" id="SSF52540">
    <property type="entry name" value="P-loop containing nucleoside triphosphate hydrolases"/>
    <property type="match status" value="2"/>
</dbReference>
<dbReference type="Gene3D" id="3.40.50.300">
    <property type="entry name" value="P-loop containing nucleotide triphosphate hydrolases"/>
    <property type="match status" value="2"/>
</dbReference>
<feature type="transmembrane region" description="Helical" evidence="2">
    <location>
        <begin position="743"/>
        <end position="767"/>
    </location>
</feature>
<sequence>MRAQHQSSAPAPTPVPAAPVPRRHQQEALDAVRASWGGGGRRAWVVLPPGAGKTLVGLWLAAERLADADDPVERVVVLSPNTAIQGQWLAEATRLAGLGVLPARCGADRDLSAELTALTYQSLAVFDPDSEVEEDGGEVSLLGRLHDNGAELVARLRTAGPLLLVLDECHHLLQVWGRLLQELLTELADVRVLGLTATPPAALTRCEAELVEAVFGEVVYEASIPALVKEGDLAPFAELAWLVTPTPSEQAWLAADGERFAELRSYLTDPTHGSISLLSWLDLRFCEPVRRTTSWAVLAEGAPELCRAALRMHHAGLMPLPGGARPTEADRVQPTLADWLLLVQDWLDGHLARSDDEADAAVVERLRRVLPGLGHHLTRNGIRRGRSPVDRVLARTEAKAHAAVQIVGHERDTLGARLRMLVLCDHERATATLPSALDGVLDAQAGSAWAVLQALLADPGTACLDPLLVTGRTVAGAPATLRALAAAVSAGGDDLDLAVSEQDGVGVLQGRWDSRRWVREVTDFFEAGRCQVLVGTRGLLGEGWDARGVSGLVDLTAATTITAVVQTRGRALRTDPRWPDKVALTWSVVALAPDHPAGHTDWDRLVRKHTGFWGVDADGDVVDGVAHLDPAFSPWHPPEASELGRVNARMVLRSQQRERLAALWRVGEPYRDELVHVVRVVPGGRQLGTSTEPVPVAVLPDGQLVARAGPSRARRHPGVWALLALAGLAAVLAVVLGPGGSSAAAALSSAAVVAVLSAAGLQGVLWLRRGRSLLEGAGRPPSVHQVACAVADALHEEGLSPAGAAAVAVVVDSDGSSRCHLAGVGTEASRVFAEVLDEAVGPVLSPRYLISRRSAGPVSGRGDHWRIGRGGPAPVEEVWHPVPALLGRSSARASSYARAWRHWVGEGRLVRTGTPEGSGLVRAWQGSDPLALTTLHRSSWE</sequence>
<reference evidence="4 5" key="1">
    <citation type="submission" date="2019-12" db="EMBL/GenBank/DDBJ databases">
        <title>Auraticoccus cholistani sp. nov., an actinomycete isolated from soil of Cholistan desert.</title>
        <authorList>
            <person name="Cheema M.T."/>
        </authorList>
    </citation>
    <scope>NUCLEOTIDE SEQUENCE [LARGE SCALE GENOMIC DNA]</scope>
    <source>
        <strain evidence="4 5">F435</strain>
    </source>
</reference>
<dbReference type="InterPro" id="IPR014001">
    <property type="entry name" value="Helicase_ATP-bd"/>
</dbReference>
<gene>
    <name evidence="4" type="ORF">GC722_08630</name>
</gene>